<evidence type="ECO:0000313" key="2">
    <source>
        <dbReference type="EMBL" id="SFP86590.1"/>
    </source>
</evidence>
<dbReference type="AlphaFoldDB" id="A0A1I5TU40"/>
<name>A0A1I5TU40_HYMAR</name>
<feature type="domain" description="Glycosyltransferase subfamily 4-like N-terminal" evidence="1">
    <location>
        <begin position="25"/>
        <end position="166"/>
    </location>
</feature>
<dbReference type="STRING" id="1227077.SAMN04515668_0607"/>
<organism evidence="2 3">
    <name type="scientific">Hymenobacter arizonensis</name>
    <name type="common">Siccationidurans arizonensis</name>
    <dbReference type="NCBI Taxonomy" id="1227077"/>
    <lineage>
        <taxon>Bacteria</taxon>
        <taxon>Pseudomonadati</taxon>
        <taxon>Bacteroidota</taxon>
        <taxon>Cytophagia</taxon>
        <taxon>Cytophagales</taxon>
        <taxon>Hymenobacteraceae</taxon>
        <taxon>Hymenobacter</taxon>
    </lineage>
</organism>
<keyword evidence="3" id="KW-1185">Reference proteome</keyword>
<sequence length="369" mass="41566">MRGKFAKTLLSRAHTQIHVAGQGAKGYETYPDRGGQRIYQHSIFRGARMSLGRLAAQWRYWRLLQRLAPSLVIVHAPELLPLTMLWQKLGPGRKFIYDIRENYALNISTQQVYRGLTRRWLAAGLRWVEGQAAHQAAAIILAEASYADELPFVPTLPSDRVLVLENKYQPAPGETMPDTPGRIPTATETLHLLYSGTISELNGVWEAIELTQQLHTAWPGGAHLTIVGFCQQPPLLRQIQEKVARHADWLTLVGGGNMVPHARIVAEINRSHLGLLPYRPHPSTERCRPTKLFEYLAHGLPVISSPNVLWRELLVKHQAGFQLDFTASIDGAVLAEQLQQANFYPDGMPTDVLWENEGKKLWLLLDSLR</sequence>
<reference evidence="3" key="1">
    <citation type="submission" date="2016-10" db="EMBL/GenBank/DDBJ databases">
        <authorList>
            <person name="Varghese N."/>
            <person name="Submissions S."/>
        </authorList>
    </citation>
    <scope>NUCLEOTIDE SEQUENCE [LARGE SCALE GENOMIC DNA]</scope>
    <source>
        <strain evidence="3">OR362-8,ATCC BAA-1266,JCM 13504</strain>
    </source>
</reference>
<dbReference type="Pfam" id="PF13579">
    <property type="entry name" value="Glyco_trans_4_4"/>
    <property type="match status" value="1"/>
</dbReference>
<accession>A0A1I5TU40</accession>
<dbReference type="Pfam" id="PF13692">
    <property type="entry name" value="Glyco_trans_1_4"/>
    <property type="match status" value="1"/>
</dbReference>
<dbReference type="InterPro" id="IPR028098">
    <property type="entry name" value="Glyco_trans_4-like_N"/>
</dbReference>
<protein>
    <submittedName>
        <fullName evidence="2">Glycosyltransferase involved in cell wall bisynthesis</fullName>
    </submittedName>
</protein>
<dbReference type="EMBL" id="FOXS01000001">
    <property type="protein sequence ID" value="SFP86590.1"/>
    <property type="molecule type" value="Genomic_DNA"/>
</dbReference>
<proteinExistence type="predicted"/>
<evidence type="ECO:0000313" key="3">
    <source>
        <dbReference type="Proteomes" id="UP000199029"/>
    </source>
</evidence>
<gene>
    <name evidence="2" type="ORF">SAMN04515668_0607</name>
</gene>
<dbReference type="Gene3D" id="3.40.50.2000">
    <property type="entry name" value="Glycogen Phosphorylase B"/>
    <property type="match status" value="1"/>
</dbReference>
<dbReference type="SUPFAM" id="SSF53756">
    <property type="entry name" value="UDP-Glycosyltransferase/glycogen phosphorylase"/>
    <property type="match status" value="1"/>
</dbReference>
<evidence type="ECO:0000259" key="1">
    <source>
        <dbReference type="Pfam" id="PF13579"/>
    </source>
</evidence>
<keyword evidence="2" id="KW-0808">Transferase</keyword>
<dbReference type="Proteomes" id="UP000199029">
    <property type="component" value="Unassembled WGS sequence"/>
</dbReference>
<dbReference type="GO" id="GO:0016757">
    <property type="term" value="F:glycosyltransferase activity"/>
    <property type="evidence" value="ECO:0007669"/>
    <property type="project" value="UniProtKB-ARBA"/>
</dbReference>